<keyword evidence="1" id="KW-0812">Transmembrane</keyword>
<dbReference type="AlphaFoldDB" id="A0A7W8GD25"/>
<feature type="transmembrane region" description="Helical" evidence="1">
    <location>
        <begin position="151"/>
        <end position="175"/>
    </location>
</feature>
<dbReference type="EMBL" id="JACHFN010000002">
    <property type="protein sequence ID" value="MBB5233325.1"/>
    <property type="molecule type" value="Genomic_DNA"/>
</dbReference>
<dbReference type="Proteomes" id="UP000525389">
    <property type="component" value="Unassembled WGS sequence"/>
</dbReference>
<sequence>MTRYLRLIRIFTGATLSAQLEYRANFLGAVLASVGEAGVALLGIAVLFGQPELDTVGGWTFHEALLVTGLFMLTEGVISVFIQPNMSKIAEAVRTGSMDFTLLKPIDAQFGVSTRHLNVLRVTDLLIGAGLIGYAASHLTVTPGGLAGAALLYLSAVVIVYCIWLALSTTAFWFVKTQNASELFNGVFGAARFPVTAFPVPVRALLTFVVPVAFITTVPAQAMTGTLTPALALASPLVAAALFVLTRLFWLRAVASYTSASS</sequence>
<feature type="transmembrane region" description="Helical" evidence="1">
    <location>
        <begin position="26"/>
        <end position="49"/>
    </location>
</feature>
<dbReference type="InterPro" id="IPR010390">
    <property type="entry name" value="ABC-2_transporter-like"/>
</dbReference>
<dbReference type="PANTHER" id="PTHR36833:SF2">
    <property type="entry name" value="SLR0610 PROTEIN"/>
    <property type="match status" value="1"/>
</dbReference>
<name>A0A7W8GD25_9DEIO</name>
<protein>
    <submittedName>
        <fullName evidence="2">ABC-2 type transport system permease protein</fullName>
    </submittedName>
</protein>
<proteinExistence type="predicted"/>
<organism evidence="2 3">
    <name type="scientific">Deinococcus budaensis</name>
    <dbReference type="NCBI Taxonomy" id="1665626"/>
    <lineage>
        <taxon>Bacteria</taxon>
        <taxon>Thermotogati</taxon>
        <taxon>Deinococcota</taxon>
        <taxon>Deinococci</taxon>
        <taxon>Deinococcales</taxon>
        <taxon>Deinococcaceae</taxon>
        <taxon>Deinococcus</taxon>
    </lineage>
</organism>
<comment type="caution">
    <text evidence="2">The sequence shown here is derived from an EMBL/GenBank/DDBJ whole genome shotgun (WGS) entry which is preliminary data.</text>
</comment>
<feature type="transmembrane region" description="Helical" evidence="1">
    <location>
        <begin position="196"/>
        <end position="218"/>
    </location>
</feature>
<keyword evidence="1" id="KW-0472">Membrane</keyword>
<keyword evidence="3" id="KW-1185">Reference proteome</keyword>
<reference evidence="2 3" key="1">
    <citation type="submission" date="2020-08" db="EMBL/GenBank/DDBJ databases">
        <title>Genomic Encyclopedia of Type Strains, Phase IV (KMG-IV): sequencing the most valuable type-strain genomes for metagenomic binning, comparative biology and taxonomic classification.</title>
        <authorList>
            <person name="Goeker M."/>
        </authorList>
    </citation>
    <scope>NUCLEOTIDE SEQUENCE [LARGE SCALE GENOMIC DNA]</scope>
    <source>
        <strain evidence="2 3">DSM 101791</strain>
    </source>
</reference>
<keyword evidence="1" id="KW-1133">Transmembrane helix</keyword>
<evidence type="ECO:0000313" key="3">
    <source>
        <dbReference type="Proteomes" id="UP000525389"/>
    </source>
</evidence>
<dbReference type="PANTHER" id="PTHR36833">
    <property type="entry name" value="SLR0610 PROTEIN-RELATED"/>
    <property type="match status" value="1"/>
</dbReference>
<feature type="transmembrane region" description="Helical" evidence="1">
    <location>
        <begin position="61"/>
        <end position="82"/>
    </location>
</feature>
<accession>A0A7W8GD25</accession>
<evidence type="ECO:0000313" key="2">
    <source>
        <dbReference type="EMBL" id="MBB5233325.1"/>
    </source>
</evidence>
<feature type="transmembrane region" description="Helical" evidence="1">
    <location>
        <begin position="119"/>
        <end position="139"/>
    </location>
</feature>
<gene>
    <name evidence="2" type="ORF">HNQ09_000742</name>
</gene>
<dbReference type="Pfam" id="PF06182">
    <property type="entry name" value="ABC2_membrane_6"/>
    <property type="match status" value="1"/>
</dbReference>
<dbReference type="RefSeq" id="WP_184025629.1">
    <property type="nucleotide sequence ID" value="NZ_JACHFN010000002.1"/>
</dbReference>
<feature type="transmembrane region" description="Helical" evidence="1">
    <location>
        <begin position="230"/>
        <end position="250"/>
    </location>
</feature>
<evidence type="ECO:0000256" key="1">
    <source>
        <dbReference type="SAM" id="Phobius"/>
    </source>
</evidence>